<name>A0ABV2Q1D4_9GAMM</name>
<keyword evidence="2" id="KW-1185">Reference proteome</keyword>
<dbReference type="RefSeq" id="WP_354552079.1">
    <property type="nucleotide sequence ID" value="NZ_JBEPSD010000003.1"/>
</dbReference>
<evidence type="ECO:0000313" key="1">
    <source>
        <dbReference type="EMBL" id="MET4570677.1"/>
    </source>
</evidence>
<dbReference type="Proteomes" id="UP001549251">
    <property type="component" value="Unassembled WGS sequence"/>
</dbReference>
<evidence type="ECO:0000313" key="2">
    <source>
        <dbReference type="Proteomes" id="UP001549251"/>
    </source>
</evidence>
<comment type="caution">
    <text evidence="1">The sequence shown here is derived from an EMBL/GenBank/DDBJ whole genome shotgun (WGS) entry which is preliminary data.</text>
</comment>
<protein>
    <submittedName>
        <fullName evidence="1">Uncharacterized protein</fullName>
    </submittedName>
</protein>
<gene>
    <name evidence="1" type="ORF">ABIE04_003056</name>
</gene>
<organism evidence="1 2">
    <name type="scientific">Rhodanobacter soli</name>
    <dbReference type="NCBI Taxonomy" id="590609"/>
    <lineage>
        <taxon>Bacteria</taxon>
        <taxon>Pseudomonadati</taxon>
        <taxon>Pseudomonadota</taxon>
        <taxon>Gammaproteobacteria</taxon>
        <taxon>Lysobacterales</taxon>
        <taxon>Rhodanobacteraceae</taxon>
        <taxon>Rhodanobacter</taxon>
    </lineage>
</organism>
<dbReference type="EMBL" id="JBEPSD010000003">
    <property type="protein sequence ID" value="MET4570677.1"/>
    <property type="molecule type" value="Genomic_DNA"/>
</dbReference>
<reference evidence="1 2" key="1">
    <citation type="submission" date="2024-06" db="EMBL/GenBank/DDBJ databases">
        <title>Sorghum-associated microbial communities from plants grown in Nebraska, USA.</title>
        <authorList>
            <person name="Schachtman D."/>
        </authorList>
    </citation>
    <scope>NUCLEOTIDE SEQUENCE [LARGE SCALE GENOMIC DNA]</scope>
    <source>
        <strain evidence="1 2">1757</strain>
    </source>
</reference>
<accession>A0ABV2Q1D4</accession>
<sequence>MSPPQTLWKKVTGPSAGLVQQHYVEGRVEALYRRNKDLERLVAQALAGNPRLAGMKLGGDRWLKVYEKINLSLQAASLTINFNADSWFSTENHFPTYAQAYARSGRNGAQAQLLGDAKNPPVIRAQADDRITFNNATGAASAKAPARGLAPGRQGMDRIREQMEFRANPNVRTVAAPAATGKDSKYADSGNRRFNPEAKQVFAALNYGRRLHGSTIDYGGSHLVLNPKFKVNALYYPSDTFYIQDASSQAAFHVLGSLVAWAKPVMLDAIIQSCYFDMVLPDTADEKLLLEGHVFSELPFTGGISEMVLDAKFGSIQHQNAKKFASKHGIKLVMVEPATR</sequence>
<proteinExistence type="predicted"/>